<protein>
    <submittedName>
        <fullName evidence="9">FtsX-like permease family protein</fullName>
    </submittedName>
</protein>
<feature type="transmembrane region" description="Helical" evidence="6">
    <location>
        <begin position="296"/>
        <end position="317"/>
    </location>
</feature>
<dbReference type="RefSeq" id="WP_322611148.1">
    <property type="nucleotide sequence ID" value="NZ_JAXLNX010000006.1"/>
</dbReference>
<keyword evidence="3 6" id="KW-0812">Transmembrane</keyword>
<evidence type="ECO:0000256" key="6">
    <source>
        <dbReference type="SAM" id="Phobius"/>
    </source>
</evidence>
<keyword evidence="5 6" id="KW-0472">Membrane</keyword>
<evidence type="ECO:0000259" key="7">
    <source>
        <dbReference type="Pfam" id="PF02687"/>
    </source>
</evidence>
<sequence length="793" mass="89826">MYDLKNIAWKLCRAAKIQVIIAIHVVALAVCLIATMLVYVENARTEMEDNIRNLYGDVDISAGYNLSSSQESSQWITKESFNQIKTLEEVELVEPILLQFTSIDKIEGVYTLGITNGHLTKGFYHLNDIPKDNEVIISHSLSKTLNKSVADSIVVNGKPFLIKGVLSPNEYGEDAPILYMDIDSLKIVSSIPSDVKGLFVMIKTTDVWQTATVLHQFFPNIRVDITKETDWVQANLISLLVFIMMLVVSIIIISGLLLKSTFSLLFSRLQAQFFVLRTMGATTGQLKKIVNYQSTIILLIGVGAGTISSLLLLKFIVPSLVEMVGLPQAHFNIPVVYFSAILLAIYFLLYMFVFVQVARVTKILPLAMKRNYEFKSYHWTKWKTVLTFIIGVMSLLILAQGIVQNDAIQSIIFIFTGSVCIIGCLFFLFPYIMVYTLKKYSSWIHRYLGNKAHYVKILFIPSLSNYVPVVCILAILIMIITFNGTFLKSIVESEETTIEKTYPYEVAIDNPYFENISYNDIELLRKKISIKEIQLDSKGSSFLTNNGVNLNYFAKDFGGADRVEITDDVADKYDLKIGDVLEGDYLDRRSNGKVIRLRITGIVPTENKYKQLFVDWNSPLIKDVVTIDKIHLTLGNGTTLDDLQQAIHDWPTLKIVERAVLLEQASEWFYQRWAMFMVVLTALVVASCTGLVQTIVHIIFKRREQYNTQRLIGISPKELKQVIWSEVLFIVTIGLLFGLTCGMFLTKLIMQIDADGQIGWDFLFIFSSGIGIVMVILLCCRLYIGRFVKRSVI</sequence>
<name>A0ABU5NJB7_9BACI</name>
<feature type="transmembrane region" description="Helical" evidence="6">
    <location>
        <begin position="236"/>
        <end position="258"/>
    </location>
</feature>
<dbReference type="PANTHER" id="PTHR30287">
    <property type="entry name" value="MEMBRANE COMPONENT OF PREDICTED ABC SUPERFAMILY METABOLITE UPTAKE TRANSPORTER"/>
    <property type="match status" value="1"/>
</dbReference>
<gene>
    <name evidence="9" type="ORF">U6C28_07405</name>
</gene>
<evidence type="ECO:0000313" key="10">
    <source>
        <dbReference type="Proteomes" id="UP001289615"/>
    </source>
</evidence>
<keyword evidence="2" id="KW-1003">Cell membrane</keyword>
<feature type="transmembrane region" description="Helical" evidence="6">
    <location>
        <begin position="673"/>
        <end position="700"/>
    </location>
</feature>
<keyword evidence="4 6" id="KW-1133">Transmembrane helix</keyword>
<dbReference type="Proteomes" id="UP001289615">
    <property type="component" value="Unassembled WGS sequence"/>
</dbReference>
<dbReference type="PANTHER" id="PTHR30287:SF2">
    <property type="entry name" value="BLL1001 PROTEIN"/>
    <property type="match status" value="1"/>
</dbReference>
<feature type="transmembrane region" description="Helical" evidence="6">
    <location>
        <begin position="382"/>
        <end position="402"/>
    </location>
</feature>
<evidence type="ECO:0000256" key="1">
    <source>
        <dbReference type="ARBA" id="ARBA00004651"/>
    </source>
</evidence>
<proteinExistence type="predicted"/>
<feature type="domain" description="MacB-like periplasmic core" evidence="8">
    <location>
        <begin position="21"/>
        <end position="212"/>
    </location>
</feature>
<comment type="subcellular location">
    <subcellularLocation>
        <location evidence="1">Cell membrane</location>
        <topology evidence="1">Multi-pass membrane protein</topology>
    </subcellularLocation>
</comment>
<feature type="transmembrane region" description="Helical" evidence="6">
    <location>
        <begin position="458"/>
        <end position="482"/>
    </location>
</feature>
<evidence type="ECO:0000256" key="4">
    <source>
        <dbReference type="ARBA" id="ARBA00022989"/>
    </source>
</evidence>
<evidence type="ECO:0000256" key="2">
    <source>
        <dbReference type="ARBA" id="ARBA00022475"/>
    </source>
</evidence>
<dbReference type="InterPro" id="IPR003838">
    <property type="entry name" value="ABC3_permease_C"/>
</dbReference>
<accession>A0ABU5NJB7</accession>
<reference evidence="9 10" key="1">
    <citation type="submission" date="2023-12" db="EMBL/GenBank/DDBJ databases">
        <title>Genome comparison identifies genes involved in endophytic behavior of Lysinibacillus irui and provides insights into its role as a plant-growth promoting bacterium.</title>
        <authorList>
            <person name="Hilario S."/>
            <person name="Matos I."/>
            <person name="Goncalves M.F.M."/>
            <person name="Pardo C.A."/>
            <person name="Santos M.J."/>
        </authorList>
    </citation>
    <scope>NUCLEOTIDE SEQUENCE [LARGE SCALE GENOMIC DNA]</scope>
    <source>
        <strain evidence="9 10">B3</strain>
    </source>
</reference>
<feature type="transmembrane region" description="Helical" evidence="6">
    <location>
        <begin position="727"/>
        <end position="750"/>
    </location>
</feature>
<evidence type="ECO:0000256" key="3">
    <source>
        <dbReference type="ARBA" id="ARBA00022692"/>
    </source>
</evidence>
<feature type="transmembrane region" description="Helical" evidence="6">
    <location>
        <begin position="20"/>
        <end position="40"/>
    </location>
</feature>
<evidence type="ECO:0000256" key="5">
    <source>
        <dbReference type="ARBA" id="ARBA00023136"/>
    </source>
</evidence>
<evidence type="ECO:0000259" key="8">
    <source>
        <dbReference type="Pfam" id="PF12704"/>
    </source>
</evidence>
<feature type="transmembrane region" description="Helical" evidence="6">
    <location>
        <begin position="762"/>
        <end position="784"/>
    </location>
</feature>
<feature type="transmembrane region" description="Helical" evidence="6">
    <location>
        <begin position="408"/>
        <end position="437"/>
    </location>
</feature>
<feature type="transmembrane region" description="Helical" evidence="6">
    <location>
        <begin position="337"/>
        <end position="361"/>
    </location>
</feature>
<keyword evidence="10" id="KW-1185">Reference proteome</keyword>
<feature type="domain" description="ABC3 transporter permease C-terminal" evidence="7">
    <location>
        <begin position="678"/>
        <end position="791"/>
    </location>
</feature>
<dbReference type="EMBL" id="JAXUIA010000003">
    <property type="protein sequence ID" value="MEA0976125.1"/>
    <property type="molecule type" value="Genomic_DNA"/>
</dbReference>
<organism evidence="9 10">
    <name type="scientific">Lysinibacillus irui</name>
    <dbReference type="NCBI Taxonomy" id="2998077"/>
    <lineage>
        <taxon>Bacteria</taxon>
        <taxon>Bacillati</taxon>
        <taxon>Bacillota</taxon>
        <taxon>Bacilli</taxon>
        <taxon>Bacillales</taxon>
        <taxon>Bacillaceae</taxon>
        <taxon>Lysinibacillus</taxon>
    </lineage>
</organism>
<comment type="caution">
    <text evidence="9">The sequence shown here is derived from an EMBL/GenBank/DDBJ whole genome shotgun (WGS) entry which is preliminary data.</text>
</comment>
<dbReference type="Pfam" id="PF02687">
    <property type="entry name" value="FtsX"/>
    <property type="match status" value="2"/>
</dbReference>
<dbReference type="InterPro" id="IPR025857">
    <property type="entry name" value="MacB_PCD"/>
</dbReference>
<evidence type="ECO:0000313" key="9">
    <source>
        <dbReference type="EMBL" id="MEA0976125.1"/>
    </source>
</evidence>
<dbReference type="InterPro" id="IPR038766">
    <property type="entry name" value="Membrane_comp_ABC_pdt"/>
</dbReference>
<feature type="domain" description="ABC3 transporter permease C-terminal" evidence="7">
    <location>
        <begin position="245"/>
        <end position="360"/>
    </location>
</feature>
<dbReference type="Pfam" id="PF12704">
    <property type="entry name" value="MacB_PCD"/>
    <property type="match status" value="1"/>
</dbReference>